<sequence length="197" mass="22714">MDHSNMDHMDHSAMDHSAHAGHSMEHHNHQDLMQGNTEVPMNHMDHMSHMGMSMFFHFGYTEVILIEQWSINSVFGLLASMLAIIIMGALYEGLKYYREYLFWKTYNSLQYRAVSVPDKPVVNEDTSRVVQPTMLSAMHVYQTLLHILQVTVSFLLMLIFMTYNVWLCLAVVIGAAGGYFLFGWRKSVIVDVTEHCH</sequence>
<comment type="subcellular location">
    <subcellularLocation>
        <location evidence="4">Membrane</location>
        <topology evidence="4">Multi-pass membrane protein</topology>
    </subcellularLocation>
</comment>
<gene>
    <name evidence="5" type="primary">SLC31A1_1</name>
    <name evidence="5" type="ORF">Bhyg_04124</name>
</gene>
<evidence type="ECO:0000256" key="3">
    <source>
        <dbReference type="ARBA" id="ARBA00023136"/>
    </source>
</evidence>
<evidence type="ECO:0000313" key="5">
    <source>
        <dbReference type="EMBL" id="KAJ6648892.1"/>
    </source>
</evidence>
<dbReference type="InterPro" id="IPR007274">
    <property type="entry name" value="Cop_transporter"/>
</dbReference>
<dbReference type="PANTHER" id="PTHR12483:SF115">
    <property type="entry name" value="COPPER TRANSPORT PROTEIN"/>
    <property type="match status" value="1"/>
</dbReference>
<evidence type="ECO:0000256" key="4">
    <source>
        <dbReference type="RuleBase" id="RU367022"/>
    </source>
</evidence>
<dbReference type="PANTHER" id="PTHR12483">
    <property type="entry name" value="SOLUTE CARRIER FAMILY 31 COPPER TRANSPORTERS"/>
    <property type="match status" value="1"/>
</dbReference>
<accession>A0A9Q0S851</accession>
<feature type="transmembrane region" description="Helical" evidence="4">
    <location>
        <begin position="165"/>
        <end position="184"/>
    </location>
</feature>
<keyword evidence="4" id="KW-0187">Copper transport</keyword>
<keyword evidence="1 4" id="KW-0812">Transmembrane</keyword>
<evidence type="ECO:0000256" key="2">
    <source>
        <dbReference type="ARBA" id="ARBA00022989"/>
    </source>
</evidence>
<evidence type="ECO:0000313" key="6">
    <source>
        <dbReference type="Proteomes" id="UP001151699"/>
    </source>
</evidence>
<protein>
    <recommendedName>
        <fullName evidence="4">Copper transport protein</fullName>
    </recommendedName>
</protein>
<feature type="transmembrane region" description="Helical" evidence="4">
    <location>
        <begin position="73"/>
        <end position="91"/>
    </location>
</feature>
<keyword evidence="4" id="KW-0813">Transport</keyword>
<keyword evidence="2 4" id="KW-1133">Transmembrane helix</keyword>
<organism evidence="5 6">
    <name type="scientific">Pseudolycoriella hygida</name>
    <dbReference type="NCBI Taxonomy" id="35572"/>
    <lineage>
        <taxon>Eukaryota</taxon>
        <taxon>Metazoa</taxon>
        <taxon>Ecdysozoa</taxon>
        <taxon>Arthropoda</taxon>
        <taxon>Hexapoda</taxon>
        <taxon>Insecta</taxon>
        <taxon>Pterygota</taxon>
        <taxon>Neoptera</taxon>
        <taxon>Endopterygota</taxon>
        <taxon>Diptera</taxon>
        <taxon>Nematocera</taxon>
        <taxon>Sciaroidea</taxon>
        <taxon>Sciaridae</taxon>
        <taxon>Pseudolycoriella</taxon>
    </lineage>
</organism>
<name>A0A9Q0S851_9DIPT</name>
<proteinExistence type="inferred from homology"/>
<keyword evidence="6" id="KW-1185">Reference proteome</keyword>
<keyword evidence="4" id="KW-0186">Copper</keyword>
<reference evidence="5" key="1">
    <citation type="submission" date="2022-07" db="EMBL/GenBank/DDBJ databases">
        <authorList>
            <person name="Trinca V."/>
            <person name="Uliana J.V.C."/>
            <person name="Torres T.T."/>
            <person name="Ward R.J."/>
            <person name="Monesi N."/>
        </authorList>
    </citation>
    <scope>NUCLEOTIDE SEQUENCE</scope>
    <source>
        <strain evidence="5">HSMRA1968</strain>
        <tissue evidence="5">Whole embryos</tissue>
    </source>
</reference>
<comment type="similarity">
    <text evidence="4">Belongs to the copper transporter (Ctr) (TC 1.A.56) family. SLC31A subfamily.</text>
</comment>
<dbReference type="Pfam" id="PF04145">
    <property type="entry name" value="Ctr"/>
    <property type="match status" value="1"/>
</dbReference>
<evidence type="ECO:0000256" key="1">
    <source>
        <dbReference type="ARBA" id="ARBA00022692"/>
    </source>
</evidence>
<comment type="caution">
    <text evidence="5">The sequence shown here is derived from an EMBL/GenBank/DDBJ whole genome shotgun (WGS) entry which is preliminary data.</text>
</comment>
<dbReference type="OrthoDB" id="161814at2759"/>
<dbReference type="Proteomes" id="UP001151699">
    <property type="component" value="Chromosome A"/>
</dbReference>
<dbReference type="AlphaFoldDB" id="A0A9Q0S851"/>
<dbReference type="GO" id="GO:0016020">
    <property type="term" value="C:membrane"/>
    <property type="evidence" value="ECO:0007669"/>
    <property type="project" value="UniProtKB-SubCell"/>
</dbReference>
<dbReference type="GO" id="GO:0005375">
    <property type="term" value="F:copper ion transmembrane transporter activity"/>
    <property type="evidence" value="ECO:0007669"/>
    <property type="project" value="UniProtKB-UniRule"/>
</dbReference>
<dbReference type="EMBL" id="WJQU01000001">
    <property type="protein sequence ID" value="KAJ6648892.1"/>
    <property type="molecule type" value="Genomic_DNA"/>
</dbReference>
<keyword evidence="3 4" id="KW-0472">Membrane</keyword>
<keyword evidence="4" id="KW-0406">Ion transport</keyword>
<feature type="transmembrane region" description="Helical" evidence="4">
    <location>
        <begin position="140"/>
        <end position="160"/>
    </location>
</feature>